<dbReference type="Proteomes" id="UP001283341">
    <property type="component" value="Unassembled WGS sequence"/>
</dbReference>
<reference evidence="1" key="2">
    <citation type="submission" date="2023-06" db="EMBL/GenBank/DDBJ databases">
        <authorList>
            <consortium name="Lawrence Berkeley National Laboratory"/>
            <person name="Haridas S."/>
            <person name="Hensen N."/>
            <person name="Bonometti L."/>
            <person name="Westerberg I."/>
            <person name="Brannstrom I.O."/>
            <person name="Guillou S."/>
            <person name="Cros-Aarteil S."/>
            <person name="Calhoun S."/>
            <person name="Kuo A."/>
            <person name="Mondo S."/>
            <person name="Pangilinan J."/>
            <person name="Riley R."/>
            <person name="Labutti K."/>
            <person name="Andreopoulos B."/>
            <person name="Lipzen A."/>
            <person name="Chen C."/>
            <person name="Yanf M."/>
            <person name="Daum C."/>
            <person name="Ng V."/>
            <person name="Clum A."/>
            <person name="Steindorff A."/>
            <person name="Ohm R."/>
            <person name="Martin F."/>
            <person name="Silar P."/>
            <person name="Natvig D."/>
            <person name="Lalanne C."/>
            <person name="Gautier V."/>
            <person name="Ament-Velasquez S.L."/>
            <person name="Kruys A."/>
            <person name="Hutchinson M.I."/>
            <person name="Powell A.J."/>
            <person name="Barry K."/>
            <person name="Miller A.N."/>
            <person name="Grigoriev I.V."/>
            <person name="Debuchy R."/>
            <person name="Gladieux P."/>
            <person name="Thoren M.H."/>
            <person name="Johannesson H."/>
        </authorList>
    </citation>
    <scope>NUCLEOTIDE SEQUENCE</scope>
    <source>
        <strain evidence="1">CBS 118394</strain>
    </source>
</reference>
<name>A0AAE0HZW7_9PEZI</name>
<dbReference type="AlphaFoldDB" id="A0AAE0HZW7"/>
<dbReference type="EMBL" id="JAUEDM010000005">
    <property type="protein sequence ID" value="KAK3315895.1"/>
    <property type="molecule type" value="Genomic_DNA"/>
</dbReference>
<comment type="caution">
    <text evidence="1">The sequence shown here is derived from an EMBL/GenBank/DDBJ whole genome shotgun (WGS) entry which is preliminary data.</text>
</comment>
<keyword evidence="2" id="KW-1185">Reference proteome</keyword>
<proteinExistence type="predicted"/>
<sequence length="249" mass="27184">MGSLTLTTSLANLAGAIGKASIAIRAVRGDTSGNLDHISTELQALNSTLDTLSNIINTGSIALAPRNALRQMDGALQGWTAVASGQSGLPSAIVTDFGNTSYSTIKANARDLTLHLKGIWSLEWAVRETANSQKELLGHQVFGNMELTFSSNDARFALYSALLRMATSADEHLDMYIPPVDYYMGRGVKSFGERLYYLRDNNSRLPPQKWNAVSVIRHKENQVVRLLTDFQYGAVHVLVILLYGPLTKV</sequence>
<evidence type="ECO:0000313" key="1">
    <source>
        <dbReference type="EMBL" id="KAK3315895.1"/>
    </source>
</evidence>
<accession>A0AAE0HZW7</accession>
<protein>
    <submittedName>
        <fullName evidence="1">Uncharacterized protein</fullName>
    </submittedName>
</protein>
<reference evidence="1" key="1">
    <citation type="journal article" date="2023" name="Mol. Phylogenet. Evol.">
        <title>Genome-scale phylogeny and comparative genomics of the fungal order Sordariales.</title>
        <authorList>
            <person name="Hensen N."/>
            <person name="Bonometti L."/>
            <person name="Westerberg I."/>
            <person name="Brannstrom I.O."/>
            <person name="Guillou S."/>
            <person name="Cros-Aarteil S."/>
            <person name="Calhoun S."/>
            <person name="Haridas S."/>
            <person name="Kuo A."/>
            <person name="Mondo S."/>
            <person name="Pangilinan J."/>
            <person name="Riley R."/>
            <person name="LaButti K."/>
            <person name="Andreopoulos B."/>
            <person name="Lipzen A."/>
            <person name="Chen C."/>
            <person name="Yan M."/>
            <person name="Daum C."/>
            <person name="Ng V."/>
            <person name="Clum A."/>
            <person name="Steindorff A."/>
            <person name="Ohm R.A."/>
            <person name="Martin F."/>
            <person name="Silar P."/>
            <person name="Natvig D.O."/>
            <person name="Lalanne C."/>
            <person name="Gautier V."/>
            <person name="Ament-Velasquez S.L."/>
            <person name="Kruys A."/>
            <person name="Hutchinson M.I."/>
            <person name="Powell A.J."/>
            <person name="Barry K."/>
            <person name="Miller A.N."/>
            <person name="Grigoriev I.V."/>
            <person name="Debuchy R."/>
            <person name="Gladieux P."/>
            <person name="Hiltunen Thoren M."/>
            <person name="Johannesson H."/>
        </authorList>
    </citation>
    <scope>NUCLEOTIDE SEQUENCE</scope>
    <source>
        <strain evidence="1">CBS 118394</strain>
    </source>
</reference>
<evidence type="ECO:0000313" key="2">
    <source>
        <dbReference type="Proteomes" id="UP001283341"/>
    </source>
</evidence>
<organism evidence="1 2">
    <name type="scientific">Apodospora peruviana</name>
    <dbReference type="NCBI Taxonomy" id="516989"/>
    <lineage>
        <taxon>Eukaryota</taxon>
        <taxon>Fungi</taxon>
        <taxon>Dikarya</taxon>
        <taxon>Ascomycota</taxon>
        <taxon>Pezizomycotina</taxon>
        <taxon>Sordariomycetes</taxon>
        <taxon>Sordariomycetidae</taxon>
        <taxon>Sordariales</taxon>
        <taxon>Lasiosphaeriaceae</taxon>
        <taxon>Apodospora</taxon>
    </lineage>
</organism>
<gene>
    <name evidence="1" type="ORF">B0H66DRAFT_604203</name>
</gene>